<organism evidence="7 8">
    <name type="scientific">Ureibacillus yapensis</name>
    <dbReference type="NCBI Taxonomy" id="2304605"/>
    <lineage>
        <taxon>Bacteria</taxon>
        <taxon>Bacillati</taxon>
        <taxon>Bacillota</taxon>
        <taxon>Bacilli</taxon>
        <taxon>Bacillales</taxon>
        <taxon>Caryophanaceae</taxon>
        <taxon>Ureibacillus</taxon>
    </lineage>
</organism>
<feature type="transmembrane region" description="Helical" evidence="6">
    <location>
        <begin position="12"/>
        <end position="34"/>
    </location>
</feature>
<dbReference type="PANTHER" id="PTHR30250">
    <property type="entry name" value="PST FAMILY PREDICTED COLANIC ACID TRANSPORTER"/>
    <property type="match status" value="1"/>
</dbReference>
<keyword evidence="2" id="KW-1003">Cell membrane</keyword>
<name>A0A396SE11_9BACL</name>
<feature type="transmembrane region" description="Helical" evidence="6">
    <location>
        <begin position="119"/>
        <end position="139"/>
    </location>
</feature>
<comment type="subcellular location">
    <subcellularLocation>
        <location evidence="1">Cell membrane</location>
        <topology evidence="1">Multi-pass membrane protein</topology>
    </subcellularLocation>
</comment>
<dbReference type="Pfam" id="PF13440">
    <property type="entry name" value="Polysacc_synt_3"/>
    <property type="match status" value="1"/>
</dbReference>
<feature type="transmembrane region" description="Helical" evidence="6">
    <location>
        <begin position="401"/>
        <end position="423"/>
    </location>
</feature>
<dbReference type="OrthoDB" id="109075at2"/>
<protein>
    <submittedName>
        <fullName evidence="7">Lipopolysaccharide biosynthesis protein</fullName>
    </submittedName>
</protein>
<gene>
    <name evidence="7" type="ORF">D1B33_01530</name>
</gene>
<feature type="transmembrane region" description="Helical" evidence="6">
    <location>
        <begin position="376"/>
        <end position="395"/>
    </location>
</feature>
<proteinExistence type="predicted"/>
<evidence type="ECO:0000256" key="2">
    <source>
        <dbReference type="ARBA" id="ARBA00022475"/>
    </source>
</evidence>
<sequence>MDFNVKKIVKKPFVRNVIIMASGTAAAQLVGLLLQPVITRFYGPEAYGLMGIFVAIIAIIGPIAALTYPIAIVLPKSDKDAIGLIRLSLYISTGISAIVGLLLLFFSQSIVRVFQIEDVAPFIYLLPLIIFFAGCLQVTEQWFIRKKQFRVSAQVTFLQALVLNGSKVGIGFFYPVASVLIIITVFGSGLKAFMMIMLSRVRKEPKLKEKQNKMEKVSIKELGKRYRDFPVFRAPETFLSSLSQNLPALMLTSFFGPASAGFYTIGKMVLQLPTNLIGKSVSDVFYPRISEAAKKGENLTSLIKKATFGLGVLGIIPFGLVFFFGPWLFSFVFGEEWLSAGEYARWMALWVFFGFMNRPSVMSLPVLSAQDFQLKYTVLMLIIRIIALAIGYYGFQSDEIAIALFGICGAILNIGLIIITLYISKKYDKMQGEINENIGT</sequence>
<keyword evidence="5 6" id="KW-0472">Membrane</keyword>
<evidence type="ECO:0000313" key="8">
    <source>
        <dbReference type="Proteomes" id="UP000265692"/>
    </source>
</evidence>
<evidence type="ECO:0000256" key="5">
    <source>
        <dbReference type="ARBA" id="ARBA00023136"/>
    </source>
</evidence>
<evidence type="ECO:0000256" key="4">
    <source>
        <dbReference type="ARBA" id="ARBA00022989"/>
    </source>
</evidence>
<feature type="transmembrane region" description="Helical" evidence="6">
    <location>
        <begin position="349"/>
        <end position="369"/>
    </location>
</feature>
<dbReference type="InterPro" id="IPR050833">
    <property type="entry name" value="Poly_Biosynth_Transport"/>
</dbReference>
<keyword evidence="3 6" id="KW-0812">Transmembrane</keyword>
<dbReference type="GO" id="GO:0005886">
    <property type="term" value="C:plasma membrane"/>
    <property type="evidence" value="ECO:0007669"/>
    <property type="project" value="UniProtKB-SubCell"/>
</dbReference>
<dbReference type="Proteomes" id="UP000265692">
    <property type="component" value="Unassembled WGS sequence"/>
</dbReference>
<feature type="transmembrane region" description="Helical" evidence="6">
    <location>
        <begin position="308"/>
        <end position="329"/>
    </location>
</feature>
<keyword evidence="8" id="KW-1185">Reference proteome</keyword>
<accession>A0A396SE11</accession>
<dbReference type="RefSeq" id="WP_118874566.1">
    <property type="nucleotide sequence ID" value="NZ_QWEI01000001.1"/>
</dbReference>
<evidence type="ECO:0000256" key="1">
    <source>
        <dbReference type="ARBA" id="ARBA00004651"/>
    </source>
</evidence>
<feature type="transmembrane region" description="Helical" evidence="6">
    <location>
        <begin position="46"/>
        <end position="75"/>
    </location>
</feature>
<dbReference type="AlphaFoldDB" id="A0A396SE11"/>
<dbReference type="PANTHER" id="PTHR30250:SF28">
    <property type="entry name" value="POLYSACCHARIDE BIOSYNTHESIS PROTEIN"/>
    <property type="match status" value="1"/>
</dbReference>
<feature type="transmembrane region" description="Helical" evidence="6">
    <location>
        <begin position="176"/>
        <end position="198"/>
    </location>
</feature>
<evidence type="ECO:0000256" key="3">
    <source>
        <dbReference type="ARBA" id="ARBA00022692"/>
    </source>
</evidence>
<keyword evidence="4 6" id="KW-1133">Transmembrane helix</keyword>
<evidence type="ECO:0000313" key="7">
    <source>
        <dbReference type="EMBL" id="RHW39554.1"/>
    </source>
</evidence>
<evidence type="ECO:0000256" key="6">
    <source>
        <dbReference type="SAM" id="Phobius"/>
    </source>
</evidence>
<feature type="transmembrane region" description="Helical" evidence="6">
    <location>
        <begin position="87"/>
        <end position="107"/>
    </location>
</feature>
<dbReference type="EMBL" id="QWEI01000001">
    <property type="protein sequence ID" value="RHW39554.1"/>
    <property type="molecule type" value="Genomic_DNA"/>
</dbReference>
<comment type="caution">
    <text evidence="7">The sequence shown here is derived from an EMBL/GenBank/DDBJ whole genome shotgun (WGS) entry which is preliminary data.</text>
</comment>
<reference evidence="7 8" key="1">
    <citation type="submission" date="2018-08" db="EMBL/GenBank/DDBJ databases">
        <title>Lysinibacillus sp. YLB-03 draft genome sequence.</title>
        <authorList>
            <person name="Yu L."/>
        </authorList>
    </citation>
    <scope>NUCLEOTIDE SEQUENCE [LARGE SCALE GENOMIC DNA]</scope>
    <source>
        <strain evidence="7 8">YLB-03</strain>
    </source>
</reference>